<evidence type="ECO:0000313" key="10">
    <source>
        <dbReference type="Proteomes" id="UP000593601"/>
    </source>
</evidence>
<dbReference type="PANTHER" id="PTHR43744">
    <property type="entry name" value="ABC TRANSPORTER PERMEASE PROTEIN MG189-RELATED-RELATED"/>
    <property type="match status" value="1"/>
</dbReference>
<feature type="transmembrane region" description="Helical" evidence="7">
    <location>
        <begin position="246"/>
        <end position="264"/>
    </location>
</feature>
<comment type="subcellular location">
    <subcellularLocation>
        <location evidence="1 7">Cell membrane</location>
        <topology evidence="1 7">Multi-pass membrane protein</topology>
    </subcellularLocation>
</comment>
<feature type="transmembrane region" description="Helical" evidence="7">
    <location>
        <begin position="71"/>
        <end position="95"/>
    </location>
</feature>
<dbReference type="PANTHER" id="PTHR43744:SF6">
    <property type="entry name" value="ABC TRANSPORTER PERMEASE PROTEIN YESQ-RELATED"/>
    <property type="match status" value="1"/>
</dbReference>
<dbReference type="CDD" id="cd06261">
    <property type="entry name" value="TM_PBP2"/>
    <property type="match status" value="1"/>
</dbReference>
<organism evidence="9 10">
    <name type="scientific">Blautia liquoris</name>
    <dbReference type="NCBI Taxonomy" id="2779518"/>
    <lineage>
        <taxon>Bacteria</taxon>
        <taxon>Bacillati</taxon>
        <taxon>Bacillota</taxon>
        <taxon>Clostridia</taxon>
        <taxon>Lachnospirales</taxon>
        <taxon>Lachnospiraceae</taxon>
        <taxon>Blautia</taxon>
    </lineage>
</organism>
<dbReference type="Proteomes" id="UP000593601">
    <property type="component" value="Chromosome"/>
</dbReference>
<evidence type="ECO:0000256" key="7">
    <source>
        <dbReference type="RuleBase" id="RU363032"/>
    </source>
</evidence>
<feature type="transmembrane region" description="Helical" evidence="7">
    <location>
        <begin position="9"/>
        <end position="31"/>
    </location>
</feature>
<dbReference type="GO" id="GO:0005886">
    <property type="term" value="C:plasma membrane"/>
    <property type="evidence" value="ECO:0007669"/>
    <property type="project" value="UniProtKB-SubCell"/>
</dbReference>
<dbReference type="GO" id="GO:0055085">
    <property type="term" value="P:transmembrane transport"/>
    <property type="evidence" value="ECO:0007669"/>
    <property type="project" value="InterPro"/>
</dbReference>
<keyword evidence="5 7" id="KW-1133">Transmembrane helix</keyword>
<evidence type="ECO:0000313" key="9">
    <source>
        <dbReference type="EMBL" id="QOV20395.1"/>
    </source>
</evidence>
<gene>
    <name evidence="9" type="ORF">INP51_05465</name>
</gene>
<evidence type="ECO:0000256" key="3">
    <source>
        <dbReference type="ARBA" id="ARBA00022475"/>
    </source>
</evidence>
<evidence type="ECO:0000256" key="6">
    <source>
        <dbReference type="ARBA" id="ARBA00023136"/>
    </source>
</evidence>
<evidence type="ECO:0000256" key="4">
    <source>
        <dbReference type="ARBA" id="ARBA00022692"/>
    </source>
</evidence>
<keyword evidence="10" id="KW-1185">Reference proteome</keyword>
<proteinExistence type="inferred from homology"/>
<evidence type="ECO:0000256" key="5">
    <source>
        <dbReference type="ARBA" id="ARBA00022989"/>
    </source>
</evidence>
<dbReference type="InterPro" id="IPR035906">
    <property type="entry name" value="MetI-like_sf"/>
</dbReference>
<keyword evidence="3" id="KW-1003">Cell membrane</keyword>
<protein>
    <submittedName>
        <fullName evidence="9">Carbohydrate ABC transporter permease</fullName>
    </submittedName>
</protein>
<name>A0A7M2RJB4_9FIRM</name>
<dbReference type="SUPFAM" id="SSF161098">
    <property type="entry name" value="MetI-like"/>
    <property type="match status" value="1"/>
</dbReference>
<comment type="similarity">
    <text evidence="7">Belongs to the binding-protein-dependent transport system permease family.</text>
</comment>
<reference evidence="9 10" key="1">
    <citation type="submission" date="2020-10" db="EMBL/GenBank/DDBJ databases">
        <title>Blautia liquoris sp.nov., isolated from the mud in a fermentation cellar used for the production of Chinese strong-flavoured liquor.</title>
        <authorList>
            <person name="Lu L."/>
        </authorList>
    </citation>
    <scope>NUCLEOTIDE SEQUENCE [LARGE SCALE GENOMIC DNA]</scope>
    <source>
        <strain evidence="9 10">LZLJ-3</strain>
    </source>
</reference>
<evidence type="ECO:0000256" key="2">
    <source>
        <dbReference type="ARBA" id="ARBA00022448"/>
    </source>
</evidence>
<sequence length="279" mass="31673">MRKIKKNKVLIYLIIALVGVLMIYPILWMFLAAFKTNSEIFGSVKLLPGSWSFDAFVNGWKGTGRYSFGKFFLNTFAIVVPTTLLTVVSCMIVAYGFARFNFPGKKLLFGILIATLMLPNTVIIIPRYTLFNKFGWLNTYLPFYIPALLACYPFFIFMLMQFMRGIPRELDESAYMDGCGTLRTFISILLPLLKPALFSAGLFQFLWTYNDFFNSLIYINSVEKYPISLALRSAIDAEANVQWGQIMAMAFISVLPLMILFFVAQKYFVEGVATSGLKG</sequence>
<dbReference type="EMBL" id="CP063304">
    <property type="protein sequence ID" value="QOV20395.1"/>
    <property type="molecule type" value="Genomic_DNA"/>
</dbReference>
<dbReference type="PROSITE" id="PS50928">
    <property type="entry name" value="ABC_TM1"/>
    <property type="match status" value="1"/>
</dbReference>
<keyword evidence="4 7" id="KW-0812">Transmembrane</keyword>
<accession>A0A7M2RJB4</accession>
<keyword evidence="6 7" id="KW-0472">Membrane</keyword>
<dbReference type="Gene3D" id="1.10.3720.10">
    <property type="entry name" value="MetI-like"/>
    <property type="match status" value="1"/>
</dbReference>
<feature type="transmembrane region" description="Helical" evidence="7">
    <location>
        <begin position="107"/>
        <end position="129"/>
    </location>
</feature>
<dbReference type="RefSeq" id="WP_193736715.1">
    <property type="nucleotide sequence ID" value="NZ_CP063304.1"/>
</dbReference>
<feature type="transmembrane region" description="Helical" evidence="7">
    <location>
        <begin position="184"/>
        <end position="207"/>
    </location>
</feature>
<dbReference type="AlphaFoldDB" id="A0A7M2RJB4"/>
<dbReference type="InterPro" id="IPR000515">
    <property type="entry name" value="MetI-like"/>
</dbReference>
<feature type="transmembrane region" description="Helical" evidence="7">
    <location>
        <begin position="141"/>
        <end position="163"/>
    </location>
</feature>
<dbReference type="KEGG" id="bliq:INP51_05465"/>
<keyword evidence="2 7" id="KW-0813">Transport</keyword>
<feature type="domain" description="ABC transmembrane type-1" evidence="8">
    <location>
        <begin position="72"/>
        <end position="264"/>
    </location>
</feature>
<dbReference type="Pfam" id="PF00528">
    <property type="entry name" value="BPD_transp_1"/>
    <property type="match status" value="1"/>
</dbReference>
<evidence type="ECO:0000256" key="1">
    <source>
        <dbReference type="ARBA" id="ARBA00004651"/>
    </source>
</evidence>
<evidence type="ECO:0000259" key="8">
    <source>
        <dbReference type="PROSITE" id="PS50928"/>
    </source>
</evidence>